<dbReference type="RefSeq" id="WP_346181515.1">
    <property type="nucleotide sequence ID" value="NZ_BAABCE010000004.1"/>
</dbReference>
<feature type="transmembrane region" description="Helical" evidence="2">
    <location>
        <begin position="270"/>
        <end position="290"/>
    </location>
</feature>
<feature type="region of interest" description="Disordered" evidence="1">
    <location>
        <begin position="544"/>
        <end position="581"/>
    </location>
</feature>
<feature type="transmembrane region" description="Helical" evidence="2">
    <location>
        <begin position="210"/>
        <end position="238"/>
    </location>
</feature>
<proteinExistence type="predicted"/>
<evidence type="ECO:0000256" key="1">
    <source>
        <dbReference type="SAM" id="MobiDB-lite"/>
    </source>
</evidence>
<comment type="caution">
    <text evidence="3">The sequence shown here is derived from an EMBL/GenBank/DDBJ whole genome shotgun (WGS) entry which is preliminary data.</text>
</comment>
<accession>A0ABP6VUC7</accession>
<keyword evidence="2" id="KW-0472">Membrane</keyword>
<dbReference type="EMBL" id="BAABCE010000004">
    <property type="protein sequence ID" value="GAA3540560.1"/>
    <property type="molecule type" value="Genomic_DNA"/>
</dbReference>
<gene>
    <name evidence="3" type="ORF">GCM10022295_23280</name>
</gene>
<feature type="transmembrane region" description="Helical" evidence="2">
    <location>
        <begin position="244"/>
        <end position="263"/>
    </location>
</feature>
<feature type="transmembrane region" description="Helical" evidence="2">
    <location>
        <begin position="122"/>
        <end position="149"/>
    </location>
</feature>
<evidence type="ECO:0000256" key="2">
    <source>
        <dbReference type="SAM" id="Phobius"/>
    </source>
</evidence>
<keyword evidence="2" id="KW-0812">Transmembrane</keyword>
<feature type="transmembrane region" description="Helical" evidence="2">
    <location>
        <begin position="179"/>
        <end position="198"/>
    </location>
</feature>
<evidence type="ECO:0000313" key="3">
    <source>
        <dbReference type="EMBL" id="GAA3540560.1"/>
    </source>
</evidence>
<feature type="region of interest" description="Disordered" evidence="1">
    <location>
        <begin position="1"/>
        <end position="44"/>
    </location>
</feature>
<feature type="compositionally biased region" description="Basic and acidic residues" evidence="1">
    <location>
        <begin position="544"/>
        <end position="568"/>
    </location>
</feature>
<keyword evidence="2" id="KW-1133">Transmembrane helix</keyword>
<sequence length="618" mass="67564">MATAEPTRADDADPGRGAGPRIRVPAPRTGEGHNRTEERPPSRLTAAAVALRERLLRRPVLSMTALAGLLHIIWFFTFANSGGDLAAQDAWAEFVGRHPDSAYNLAWYGGMHPVSYSVVSPYLMSVLGVRTTMMIAGTISAGLLTLVLLRSRSVRNPLWASFAGVFGLIANAISGRVTFGLGTMFALGAVAVVFCWPYRWRYKRWAKALCAAPLAALATMASPVAGLFVGFVAVALFLQKRRPGAWALGIAPTAVVAVSAWLFPFSGTQPMVIGSVLLPLLCAVVTFVIVPEEWKTVRLVSAVYGLSVVLVWVVSSQIGSNITRLAMLFAGTALVAALPYTVPRSRKWYTGVLALLTFVGWIGYKTVDDIIHAAPAASWARELAPLVNELQEVGAEKGRVEVVPARSHREASALAPYVNLARGWNRQADMERNPLFYDDTLNSANYREWLQRWAVHFVVLPKDEPDASGAERERELVQRGMPYLKQVWGDANWQLFQVTAPAPLAEPNAVVERAEQGEMTMRVSKPGRVLIRIPYSPWLSIVDADGKKLDPPKETEESQDRPDGEPKSYDNVNGCLTETEEDALGDRWTTLVAPKAGTYRLAAPYTVPRGTPCPEELH</sequence>
<protein>
    <submittedName>
        <fullName evidence="3">MFS transporter</fullName>
    </submittedName>
</protein>
<reference evidence="4" key="1">
    <citation type="journal article" date="2019" name="Int. J. Syst. Evol. Microbiol.">
        <title>The Global Catalogue of Microorganisms (GCM) 10K type strain sequencing project: providing services to taxonomists for standard genome sequencing and annotation.</title>
        <authorList>
            <consortium name="The Broad Institute Genomics Platform"/>
            <consortium name="The Broad Institute Genome Sequencing Center for Infectious Disease"/>
            <person name="Wu L."/>
            <person name="Ma J."/>
        </authorList>
    </citation>
    <scope>NUCLEOTIDE SEQUENCE [LARGE SCALE GENOMIC DNA]</scope>
    <source>
        <strain evidence="4">JCM 17656</strain>
    </source>
</reference>
<dbReference type="Proteomes" id="UP001500707">
    <property type="component" value="Unassembled WGS sequence"/>
</dbReference>
<feature type="transmembrane region" description="Helical" evidence="2">
    <location>
        <begin position="296"/>
        <end position="313"/>
    </location>
</feature>
<name>A0ABP6VUC7_9ACTN</name>
<keyword evidence="4" id="KW-1185">Reference proteome</keyword>
<feature type="transmembrane region" description="Helical" evidence="2">
    <location>
        <begin position="60"/>
        <end position="79"/>
    </location>
</feature>
<organism evidence="3 4">
    <name type="scientific">Streptomyces osmaniensis</name>
    <dbReference type="NCBI Taxonomy" id="593134"/>
    <lineage>
        <taxon>Bacteria</taxon>
        <taxon>Bacillati</taxon>
        <taxon>Actinomycetota</taxon>
        <taxon>Actinomycetes</taxon>
        <taxon>Kitasatosporales</taxon>
        <taxon>Streptomycetaceae</taxon>
        <taxon>Streptomyces</taxon>
    </lineage>
</organism>
<evidence type="ECO:0000313" key="4">
    <source>
        <dbReference type="Proteomes" id="UP001500707"/>
    </source>
</evidence>
<feature type="compositionally biased region" description="Basic and acidic residues" evidence="1">
    <location>
        <begin position="30"/>
        <end position="41"/>
    </location>
</feature>